<name>A0A2W4TH83_9GAMM</name>
<sequence>DTFTEGATLDEALFNAAEVLTAMLGWKLDNNQLIPLPSPLAPRQYPIAPDTRTQAALLVRLTRGDRSLADIARALETSWPAAKRLEDPHHWPSLKQLEKAAQVLGKRLVLSFEG</sequence>
<gene>
    <name evidence="1" type="ORF">DM484_00745</name>
</gene>
<comment type="caution">
    <text evidence="1">The sequence shown here is derived from an EMBL/GenBank/DDBJ whole genome shotgun (WGS) entry which is preliminary data.</text>
</comment>
<dbReference type="Proteomes" id="UP000249396">
    <property type="component" value="Unassembled WGS sequence"/>
</dbReference>
<evidence type="ECO:0000313" key="1">
    <source>
        <dbReference type="EMBL" id="PZN86670.1"/>
    </source>
</evidence>
<accession>A0A2W4TH83</accession>
<dbReference type="Gene3D" id="3.30.160.250">
    <property type="match status" value="1"/>
</dbReference>
<protein>
    <submittedName>
        <fullName evidence="1">HicB family protein</fullName>
    </submittedName>
</protein>
<evidence type="ECO:0000313" key="2">
    <source>
        <dbReference type="Proteomes" id="UP000249396"/>
    </source>
</evidence>
<dbReference type="AlphaFoldDB" id="A0A2W4TH83"/>
<dbReference type="EMBL" id="QJPH01000070">
    <property type="protein sequence ID" value="PZN86670.1"/>
    <property type="molecule type" value="Genomic_DNA"/>
</dbReference>
<reference evidence="1 2" key="1">
    <citation type="journal article" date="2018" name="Aquat. Microb. Ecol.">
        <title>Gammaproteobacterial methanotrophs dominate.</title>
        <authorList>
            <person name="Rissanen A.J."/>
            <person name="Saarenheimo J."/>
            <person name="Tiirola M."/>
            <person name="Peura S."/>
            <person name="Aalto S.L."/>
            <person name="Karvinen A."/>
            <person name="Nykanen H."/>
        </authorList>
    </citation>
    <scope>NUCLEOTIDE SEQUENCE [LARGE SCALE GENOMIC DNA]</scope>
    <source>
        <strain evidence="1">AMbin10</strain>
    </source>
</reference>
<dbReference type="SUPFAM" id="SSF143100">
    <property type="entry name" value="TTHA1013/TTHA0281-like"/>
    <property type="match status" value="1"/>
</dbReference>
<feature type="non-terminal residue" evidence="1">
    <location>
        <position position="1"/>
    </location>
</feature>
<organism evidence="1 2">
    <name type="scientific">Candidatus Methylumidiphilus alinenensis</name>
    <dbReference type="NCBI Taxonomy" id="2202197"/>
    <lineage>
        <taxon>Bacteria</taxon>
        <taxon>Pseudomonadati</taxon>
        <taxon>Pseudomonadota</taxon>
        <taxon>Gammaproteobacteria</taxon>
        <taxon>Methylococcales</taxon>
        <taxon>Candidatus Methylumidiphilus</taxon>
    </lineage>
</organism>
<proteinExistence type="predicted"/>
<dbReference type="InterPro" id="IPR035069">
    <property type="entry name" value="TTHA1013/TTHA0281-like"/>
</dbReference>